<proteinExistence type="predicted"/>
<dbReference type="Gene3D" id="3.40.50.2300">
    <property type="match status" value="1"/>
</dbReference>
<organism evidence="13 14">
    <name type="scientific">Aequitasia blattaphilus</name>
    <dbReference type="NCBI Taxonomy" id="2949332"/>
    <lineage>
        <taxon>Bacteria</taxon>
        <taxon>Bacillati</taxon>
        <taxon>Bacillota</taxon>
        <taxon>Clostridia</taxon>
        <taxon>Lachnospirales</taxon>
        <taxon>Lachnospiraceae</taxon>
        <taxon>Aequitasia</taxon>
    </lineage>
</organism>
<gene>
    <name evidence="13" type="ORF">NK125_12825</name>
</gene>
<feature type="domain" description="HTH araC/xylS-type" evidence="11">
    <location>
        <begin position="406"/>
        <end position="504"/>
    </location>
</feature>
<evidence type="ECO:0000259" key="12">
    <source>
        <dbReference type="PROSITE" id="PS50110"/>
    </source>
</evidence>
<evidence type="ECO:0000256" key="3">
    <source>
        <dbReference type="ARBA" id="ARBA00022490"/>
    </source>
</evidence>
<dbReference type="SMART" id="SM00342">
    <property type="entry name" value="HTH_ARAC"/>
    <property type="match status" value="1"/>
</dbReference>
<dbReference type="EMBL" id="JAMZFW010000022">
    <property type="protein sequence ID" value="MCP1103288.1"/>
    <property type="molecule type" value="Genomic_DNA"/>
</dbReference>
<dbReference type="InterPro" id="IPR009057">
    <property type="entry name" value="Homeodomain-like_sf"/>
</dbReference>
<keyword evidence="5" id="KW-0902">Two-component regulatory system</keyword>
<evidence type="ECO:0000313" key="13">
    <source>
        <dbReference type="EMBL" id="MCP1103288.1"/>
    </source>
</evidence>
<keyword evidence="14" id="KW-1185">Reference proteome</keyword>
<comment type="function">
    <text evidence="9">May play the central regulatory role in sporulation. It may be an element of the effector pathway responsible for the activation of sporulation genes in response to nutritional stress. Spo0A may act in concert with spo0H (a sigma factor) to control the expression of some genes that are critical to the sporulation process.</text>
</comment>
<dbReference type="PROSITE" id="PS00041">
    <property type="entry name" value="HTH_ARAC_FAMILY_1"/>
    <property type="match status" value="1"/>
</dbReference>
<dbReference type="Proteomes" id="UP001523566">
    <property type="component" value="Unassembled WGS sequence"/>
</dbReference>
<evidence type="ECO:0000256" key="4">
    <source>
        <dbReference type="ARBA" id="ARBA00022553"/>
    </source>
</evidence>
<comment type="caution">
    <text evidence="13">The sequence shown here is derived from an EMBL/GenBank/DDBJ whole genome shotgun (WGS) entry which is preliminary data.</text>
</comment>
<keyword evidence="3" id="KW-0963">Cytoplasm</keyword>
<feature type="modified residue" description="4-aspartylphosphate" evidence="10">
    <location>
        <position position="55"/>
    </location>
</feature>
<dbReference type="InterPro" id="IPR011006">
    <property type="entry name" value="CheY-like_superfamily"/>
</dbReference>
<dbReference type="RefSeq" id="WP_262067061.1">
    <property type="nucleotide sequence ID" value="NZ_JAMXOD010000022.1"/>
</dbReference>
<dbReference type="PANTHER" id="PTHR42713">
    <property type="entry name" value="HISTIDINE KINASE-RELATED"/>
    <property type="match status" value="1"/>
</dbReference>
<feature type="domain" description="Response regulatory" evidence="12">
    <location>
        <begin position="3"/>
        <end position="120"/>
    </location>
</feature>
<evidence type="ECO:0000259" key="11">
    <source>
        <dbReference type="PROSITE" id="PS01124"/>
    </source>
</evidence>
<dbReference type="PROSITE" id="PS01124">
    <property type="entry name" value="HTH_ARAC_FAMILY_2"/>
    <property type="match status" value="1"/>
</dbReference>
<dbReference type="InterPro" id="IPR001789">
    <property type="entry name" value="Sig_transdc_resp-reg_receiver"/>
</dbReference>
<evidence type="ECO:0000256" key="6">
    <source>
        <dbReference type="ARBA" id="ARBA00023015"/>
    </source>
</evidence>
<accession>A0ABT1EBS6</accession>
<name>A0ABT1EBS6_9FIRM</name>
<dbReference type="Gene3D" id="1.10.10.60">
    <property type="entry name" value="Homeodomain-like"/>
    <property type="match status" value="2"/>
</dbReference>
<dbReference type="InterPro" id="IPR018060">
    <property type="entry name" value="HTH_AraC"/>
</dbReference>
<evidence type="ECO:0000256" key="5">
    <source>
        <dbReference type="ARBA" id="ARBA00023012"/>
    </source>
</evidence>
<evidence type="ECO:0000256" key="7">
    <source>
        <dbReference type="ARBA" id="ARBA00023125"/>
    </source>
</evidence>
<dbReference type="SMART" id="SM00448">
    <property type="entry name" value="REC"/>
    <property type="match status" value="1"/>
</dbReference>
<keyword evidence="8" id="KW-0804">Transcription</keyword>
<protein>
    <recommendedName>
        <fullName evidence="2">Stage 0 sporulation protein A homolog</fullName>
    </recommendedName>
</protein>
<dbReference type="InterPro" id="IPR051552">
    <property type="entry name" value="HptR"/>
</dbReference>
<evidence type="ECO:0000256" key="2">
    <source>
        <dbReference type="ARBA" id="ARBA00018672"/>
    </source>
</evidence>
<comment type="subcellular location">
    <subcellularLocation>
        <location evidence="1">Cytoplasm</location>
    </subcellularLocation>
</comment>
<evidence type="ECO:0000256" key="10">
    <source>
        <dbReference type="PROSITE-ProRule" id="PRU00169"/>
    </source>
</evidence>
<dbReference type="InterPro" id="IPR018062">
    <property type="entry name" value="HTH_AraC-typ_CS"/>
</dbReference>
<dbReference type="CDD" id="cd17536">
    <property type="entry name" value="REC_YesN-like"/>
    <property type="match status" value="1"/>
</dbReference>
<dbReference type="Pfam" id="PF12833">
    <property type="entry name" value="HTH_18"/>
    <property type="match status" value="1"/>
</dbReference>
<evidence type="ECO:0000313" key="14">
    <source>
        <dbReference type="Proteomes" id="UP001523566"/>
    </source>
</evidence>
<keyword evidence="4 10" id="KW-0597">Phosphoprotein</keyword>
<dbReference type="SUPFAM" id="SSF52172">
    <property type="entry name" value="CheY-like"/>
    <property type="match status" value="1"/>
</dbReference>
<keyword evidence="7" id="KW-0238">DNA-binding</keyword>
<reference evidence="13 14" key="1">
    <citation type="journal article" date="2022" name="Genome Biol. Evol.">
        <title>Host diet, physiology and behaviors set the stage for Lachnospiraceae cladogenesis.</title>
        <authorList>
            <person name="Vera-Ponce De Leon A."/>
            <person name="Schneider M."/>
            <person name="Jahnes B.C."/>
            <person name="Sadowski V."/>
            <person name="Camuy-Velez L.A."/>
            <person name="Duan J."/>
            <person name="Sabree Z.L."/>
        </authorList>
    </citation>
    <scope>NUCLEOTIDE SEQUENCE [LARGE SCALE GENOMIC DNA]</scope>
    <source>
        <strain evidence="13 14">PAL113</strain>
    </source>
</reference>
<keyword evidence="6" id="KW-0805">Transcription regulation</keyword>
<dbReference type="PROSITE" id="PS50110">
    <property type="entry name" value="RESPONSE_REGULATORY"/>
    <property type="match status" value="1"/>
</dbReference>
<evidence type="ECO:0000256" key="9">
    <source>
        <dbReference type="ARBA" id="ARBA00024867"/>
    </source>
</evidence>
<evidence type="ECO:0000256" key="1">
    <source>
        <dbReference type="ARBA" id="ARBA00004496"/>
    </source>
</evidence>
<dbReference type="SUPFAM" id="SSF46689">
    <property type="entry name" value="Homeodomain-like"/>
    <property type="match status" value="1"/>
</dbReference>
<sequence length="512" mass="59087">MFRILVADDEKVTRKGIVTILKRGIKEEIEVLEAANGNEALDIVSNQMVHLIVTDICMPLCTGLEFVSKLRNNDEEMKVIIVSGYENFDYAKQALKLGVEDYITKPIQKEEFLGLVEKCLVSVKNKQQQAKHTYMEKRASEKVLVEVKNDALRNILLGEKMESSLNRLDTLRLSLESNFYGIGVVEYERSEELEELEDFIVKNIVDEELEKRNLAAFISITMDHGKLALIFLLHSIKEKAELESQLRRCTELVEKYARIKTVVGLGSVVYSVQELSKAFRESQLAGDFKIYNRGEKIIDFENLKNGKIPDKQPLDFRKIEKENEKFIQDYFHNLLQEKASIQSLQYIRGEYSNLCKSISKKTGYACKDFSELWSEFNLRKEIKDMIQYTSNIEVVTKESENSQIVEDIIDFTLQHVTEDIDLNFIADQFGRTPGYIGTLFRKSKEQGFNEFVTEERVQLAKNMLKDHRLSVQEVGERCGYHNPKYFSVVFKKVTGISPKTFQKQQGFSGEDV</sequence>
<evidence type="ECO:0000256" key="8">
    <source>
        <dbReference type="ARBA" id="ARBA00023163"/>
    </source>
</evidence>
<dbReference type="Pfam" id="PF00072">
    <property type="entry name" value="Response_reg"/>
    <property type="match status" value="1"/>
</dbReference>
<dbReference type="PANTHER" id="PTHR42713:SF3">
    <property type="entry name" value="TRANSCRIPTIONAL REGULATORY PROTEIN HPTR"/>
    <property type="match status" value="1"/>
</dbReference>